<sequence>MIEHHELTPNPLRESLAMKLQPLRGAALIVLGLLGLSAGLDVSAYEYPADEKGKVASGSAQFQPWDNQGQLPEGDSRLAELRGINAQIADRSARLEATAFNLKMMEAQIRDKARLASLHTDYQSQLESYQRWLESAERRRQAILGQADPQGMLVSPSFKAINANYASAR</sequence>
<proteinExistence type="predicted"/>
<keyword evidence="2" id="KW-1185">Reference proteome</keyword>
<organism evidence="1 2">
    <name type="scientific">Hydrocarboniphaga effusa AP103</name>
    <dbReference type="NCBI Taxonomy" id="1172194"/>
    <lineage>
        <taxon>Bacteria</taxon>
        <taxon>Pseudomonadati</taxon>
        <taxon>Pseudomonadota</taxon>
        <taxon>Gammaproteobacteria</taxon>
        <taxon>Nevskiales</taxon>
        <taxon>Nevskiaceae</taxon>
        <taxon>Hydrocarboniphaga</taxon>
    </lineage>
</organism>
<evidence type="ECO:0000313" key="1">
    <source>
        <dbReference type="EMBL" id="EIT71478.1"/>
    </source>
</evidence>
<evidence type="ECO:0000313" key="2">
    <source>
        <dbReference type="Proteomes" id="UP000003704"/>
    </source>
</evidence>
<dbReference type="Proteomes" id="UP000003704">
    <property type="component" value="Unassembled WGS sequence"/>
</dbReference>
<dbReference type="AlphaFoldDB" id="I8TCU2"/>
<dbReference type="EMBL" id="AKGD01000001">
    <property type="protein sequence ID" value="EIT71478.1"/>
    <property type="molecule type" value="Genomic_DNA"/>
</dbReference>
<protein>
    <submittedName>
        <fullName evidence="1">Uncharacterized protein</fullName>
    </submittedName>
</protein>
<name>I8TCU2_9GAMM</name>
<dbReference type="STRING" id="1172194.WQQ_16150"/>
<reference evidence="1 2" key="1">
    <citation type="journal article" date="2012" name="J. Bacteriol.">
        <title>Genome Sequence of n-Alkane-Degrading Hydrocarboniphaga effusa Strain AP103T (ATCC BAA-332T).</title>
        <authorList>
            <person name="Chang H.K."/>
            <person name="Zylstra G.J."/>
            <person name="Chae J.C."/>
        </authorList>
    </citation>
    <scope>NUCLEOTIDE SEQUENCE [LARGE SCALE GENOMIC DNA]</scope>
    <source>
        <strain evidence="1 2">AP103</strain>
    </source>
</reference>
<comment type="caution">
    <text evidence="1">The sequence shown here is derived from an EMBL/GenBank/DDBJ whole genome shotgun (WGS) entry which is preliminary data.</text>
</comment>
<gene>
    <name evidence="1" type="ORF">WQQ_16150</name>
</gene>
<accession>I8TCU2</accession>